<evidence type="ECO:0000256" key="6">
    <source>
        <dbReference type="ARBA" id="ARBA00023163"/>
    </source>
</evidence>
<dbReference type="RefSeq" id="WP_207154577.1">
    <property type="nucleotide sequence ID" value="NZ_AP024484.1"/>
</dbReference>
<keyword evidence="6" id="KW-0804">Transcription</keyword>
<evidence type="ECO:0000313" key="7">
    <source>
        <dbReference type="EMBL" id="BCS84401.1"/>
    </source>
</evidence>
<dbReference type="InterPro" id="IPR036390">
    <property type="entry name" value="WH_DNA-bd_sf"/>
</dbReference>
<keyword evidence="2" id="KW-0678">Repressor</keyword>
<dbReference type="PANTHER" id="PTHR33202:SF22">
    <property type="entry name" value="HYDROGEN PEROXIDE SENSITIVE REPRESSOR"/>
    <property type="match status" value="1"/>
</dbReference>
<dbReference type="Gene3D" id="3.30.1490.190">
    <property type="match status" value="1"/>
</dbReference>
<reference evidence="7 8" key="1">
    <citation type="journal article" date="2022" name="Int. J. Syst. Evol. Microbiol.">
        <title>Prevotella herbatica sp. nov., a plant polysaccharide-decomposing anaerobic bacterium isolated from a methanogenic reactor.</title>
        <authorList>
            <person name="Uek A."/>
            <person name="Tonouchi A."/>
            <person name="Kaku N."/>
            <person name="Ueki K."/>
        </authorList>
    </citation>
    <scope>NUCLEOTIDE SEQUENCE [LARGE SCALE GENOMIC DNA]</scope>
    <source>
        <strain evidence="7 8">WR041</strain>
    </source>
</reference>
<dbReference type="Proteomes" id="UP001319045">
    <property type="component" value="Chromosome"/>
</dbReference>
<keyword evidence="4" id="KW-0805">Transcription regulation</keyword>
<dbReference type="PANTHER" id="PTHR33202">
    <property type="entry name" value="ZINC UPTAKE REGULATION PROTEIN"/>
    <property type="match status" value="1"/>
</dbReference>
<evidence type="ECO:0000256" key="1">
    <source>
        <dbReference type="ARBA" id="ARBA00007957"/>
    </source>
</evidence>
<dbReference type="InterPro" id="IPR036388">
    <property type="entry name" value="WH-like_DNA-bd_sf"/>
</dbReference>
<gene>
    <name evidence="7" type="ORF">prwr041_02940</name>
</gene>
<keyword evidence="8" id="KW-1185">Reference proteome</keyword>
<evidence type="ECO:0000256" key="2">
    <source>
        <dbReference type="ARBA" id="ARBA00022491"/>
    </source>
</evidence>
<name>A0ABM7NV68_9BACT</name>
<dbReference type="EMBL" id="AP024484">
    <property type="protein sequence ID" value="BCS84401.1"/>
    <property type="molecule type" value="Genomic_DNA"/>
</dbReference>
<evidence type="ECO:0000256" key="4">
    <source>
        <dbReference type="ARBA" id="ARBA00023015"/>
    </source>
</evidence>
<proteinExistence type="inferred from homology"/>
<accession>A0ABM7NV68</accession>
<dbReference type="SUPFAM" id="SSF46785">
    <property type="entry name" value="Winged helix' DNA-binding domain"/>
    <property type="match status" value="1"/>
</dbReference>
<evidence type="ECO:0000256" key="3">
    <source>
        <dbReference type="ARBA" id="ARBA00022833"/>
    </source>
</evidence>
<comment type="similarity">
    <text evidence="1">Belongs to the Fur family.</text>
</comment>
<dbReference type="Pfam" id="PF01475">
    <property type="entry name" value="FUR"/>
    <property type="match status" value="1"/>
</dbReference>
<sequence length="141" mass="16197">MDENKCILLLEKHGIKPTSNRIVIAKSLAACENPVSMKELEDQIITIDKSNIFRTLTLFRDNHLVHTVEDGAGGTKYELCFSKSIETDEDEHMHFFCERCHKTFCLYDMPIPDLCIPLGYQMHSVNFMIKGLCPKCSKKKQ</sequence>
<dbReference type="InterPro" id="IPR002481">
    <property type="entry name" value="FUR"/>
</dbReference>
<keyword evidence="5" id="KW-0238">DNA-binding</keyword>
<evidence type="ECO:0000256" key="5">
    <source>
        <dbReference type="ARBA" id="ARBA00023125"/>
    </source>
</evidence>
<keyword evidence="3" id="KW-0862">Zinc</keyword>
<protein>
    <submittedName>
        <fullName evidence="7">Transcriptional regulator</fullName>
    </submittedName>
</protein>
<dbReference type="InterPro" id="IPR043135">
    <property type="entry name" value="Fur_C"/>
</dbReference>
<dbReference type="Gene3D" id="1.10.10.10">
    <property type="entry name" value="Winged helix-like DNA-binding domain superfamily/Winged helix DNA-binding domain"/>
    <property type="match status" value="1"/>
</dbReference>
<organism evidence="7 8">
    <name type="scientific">Prevotella herbatica</name>
    <dbReference type="NCBI Taxonomy" id="2801997"/>
    <lineage>
        <taxon>Bacteria</taxon>
        <taxon>Pseudomonadati</taxon>
        <taxon>Bacteroidota</taxon>
        <taxon>Bacteroidia</taxon>
        <taxon>Bacteroidales</taxon>
        <taxon>Prevotellaceae</taxon>
        <taxon>Prevotella</taxon>
    </lineage>
</organism>
<evidence type="ECO:0000313" key="8">
    <source>
        <dbReference type="Proteomes" id="UP001319045"/>
    </source>
</evidence>